<dbReference type="InterPro" id="IPR000182">
    <property type="entry name" value="GNAT_dom"/>
</dbReference>
<proteinExistence type="predicted"/>
<dbReference type="Proteomes" id="UP000275281">
    <property type="component" value="Unassembled WGS sequence"/>
</dbReference>
<evidence type="ECO:0000259" key="1">
    <source>
        <dbReference type="PROSITE" id="PS51186"/>
    </source>
</evidence>
<dbReference type="InterPro" id="IPR016181">
    <property type="entry name" value="Acyl_CoA_acyltransferase"/>
</dbReference>
<organism evidence="2 3">
    <name type="scientific">Alteromonas sediminis</name>
    <dbReference type="NCBI Taxonomy" id="2259342"/>
    <lineage>
        <taxon>Bacteria</taxon>
        <taxon>Pseudomonadati</taxon>
        <taxon>Pseudomonadota</taxon>
        <taxon>Gammaproteobacteria</taxon>
        <taxon>Alteromonadales</taxon>
        <taxon>Alteromonadaceae</taxon>
        <taxon>Alteromonas/Salinimonas group</taxon>
        <taxon>Alteromonas</taxon>
    </lineage>
</organism>
<dbReference type="EMBL" id="RPOK01000002">
    <property type="protein sequence ID" value="RPJ66972.1"/>
    <property type="molecule type" value="Genomic_DNA"/>
</dbReference>
<dbReference type="CDD" id="cd04301">
    <property type="entry name" value="NAT_SF"/>
    <property type="match status" value="1"/>
</dbReference>
<dbReference type="Gene3D" id="3.40.630.30">
    <property type="match status" value="1"/>
</dbReference>
<dbReference type="AlphaFoldDB" id="A0A3N5Y0J2"/>
<dbReference type="Pfam" id="PF00583">
    <property type="entry name" value="Acetyltransf_1"/>
    <property type="match status" value="1"/>
</dbReference>
<dbReference type="OrthoDB" id="3216107at2"/>
<name>A0A3N5Y0J2_9ALTE</name>
<comment type="caution">
    <text evidence="2">The sequence shown here is derived from an EMBL/GenBank/DDBJ whole genome shotgun (WGS) entry which is preliminary data.</text>
</comment>
<keyword evidence="3" id="KW-1185">Reference proteome</keyword>
<evidence type="ECO:0000313" key="3">
    <source>
        <dbReference type="Proteomes" id="UP000275281"/>
    </source>
</evidence>
<reference evidence="2 3" key="1">
    <citation type="submission" date="2018-11" db="EMBL/GenBank/DDBJ databases">
        <authorList>
            <person name="Ye M.-Q."/>
            <person name="Du Z.-J."/>
        </authorList>
    </citation>
    <scope>NUCLEOTIDE SEQUENCE [LARGE SCALE GENOMIC DNA]</scope>
    <source>
        <strain evidence="2 3">U0105</strain>
    </source>
</reference>
<protein>
    <submittedName>
        <fullName evidence="2">GNAT family N-acetyltransferase</fullName>
    </submittedName>
</protein>
<dbReference type="GO" id="GO:0016747">
    <property type="term" value="F:acyltransferase activity, transferring groups other than amino-acyl groups"/>
    <property type="evidence" value="ECO:0007669"/>
    <property type="project" value="InterPro"/>
</dbReference>
<dbReference type="SUPFAM" id="SSF55729">
    <property type="entry name" value="Acyl-CoA N-acyltransferases (Nat)"/>
    <property type="match status" value="1"/>
</dbReference>
<gene>
    <name evidence="2" type="ORF">DRW07_05355</name>
</gene>
<sequence>MNTYLTKNYMNLLDLWRCYGAKKQNGLWFSTGWPNRVWHELLDTEQTLARLKENELSSKQQLALVTGHETKLEGLRAEGSLTLMHLHLTGEHQELSKGTDLEFIHSNDEVDIGAFIEMCSEGFGYSMEVAPLQRAANTKGVRVGFLREHGERVATILLYQQGKTVGVFQVSVPNAFRGKGYATEVMMHCIQWAQLQGIELMTLQASQMGLNLYRRLGFKESGTLTFWRM</sequence>
<accession>A0A3N5Y0J2</accession>
<evidence type="ECO:0000313" key="2">
    <source>
        <dbReference type="EMBL" id="RPJ66972.1"/>
    </source>
</evidence>
<feature type="domain" description="N-acetyltransferase" evidence="1">
    <location>
        <begin position="102"/>
        <end position="229"/>
    </location>
</feature>
<keyword evidence="2" id="KW-0808">Transferase</keyword>
<dbReference type="PROSITE" id="PS51186">
    <property type="entry name" value="GNAT"/>
    <property type="match status" value="1"/>
</dbReference>
<dbReference type="RefSeq" id="WP_124026877.1">
    <property type="nucleotide sequence ID" value="NZ_JBHRSN010000015.1"/>
</dbReference>